<feature type="region of interest" description="Disordered" evidence="2">
    <location>
        <begin position="154"/>
        <end position="186"/>
    </location>
</feature>
<sequence>MSLKELLGEDLYAQVVEKAGDQKIDIVSNGQWFPKERFDAVNNEKKELKSQLDERDQQLSTLQKQAKGNEELQNAIEQLQEENKKVSEEYQQKLEKQAFEFAIESALRDAKAKNIKAVKANLNVDGLKLSDDKVIGLDEQLTALKESDSYLFEAENDSSPGLAGRQPHGTGNSAANLPTAKNPFSQDHLNLTEQGNILRSDPEQAKKLIIQAGGNPAIYGL</sequence>
<gene>
    <name evidence="3" type="ORF">C5695_05260</name>
</gene>
<evidence type="ECO:0000313" key="3">
    <source>
        <dbReference type="EMBL" id="AVM23265.1"/>
    </source>
</evidence>
<organism evidence="3 4">
    <name type="scientific">Bacillus pumilus</name>
    <name type="common">Bacillus mesentericus</name>
    <dbReference type="NCBI Taxonomy" id="1408"/>
    <lineage>
        <taxon>Bacteria</taxon>
        <taxon>Bacillati</taxon>
        <taxon>Bacillota</taxon>
        <taxon>Bacilli</taxon>
        <taxon>Bacillales</taxon>
        <taxon>Bacillaceae</taxon>
        <taxon>Bacillus</taxon>
    </lineage>
</organism>
<keyword evidence="1" id="KW-0175">Coiled coil</keyword>
<dbReference type="InterPro" id="IPR009636">
    <property type="entry name" value="SCAF"/>
</dbReference>
<proteinExistence type="predicted"/>
<dbReference type="AlphaFoldDB" id="A0AAD0ML50"/>
<feature type="coiled-coil region" evidence="1">
    <location>
        <begin position="38"/>
        <end position="96"/>
    </location>
</feature>
<dbReference type="RefSeq" id="WP_117729813.1">
    <property type="nucleotide sequence ID" value="NZ_CP027116.1"/>
</dbReference>
<evidence type="ECO:0000256" key="2">
    <source>
        <dbReference type="SAM" id="MobiDB-lite"/>
    </source>
</evidence>
<dbReference type="EMBL" id="CP027116">
    <property type="protein sequence ID" value="AVM23265.1"/>
    <property type="molecule type" value="Genomic_DNA"/>
</dbReference>
<dbReference type="Proteomes" id="UP000264960">
    <property type="component" value="Chromosome"/>
</dbReference>
<reference evidence="3 4" key="1">
    <citation type="submission" date="2018-02" db="EMBL/GenBank/DDBJ databases">
        <title>The complete genome of two Bacillus pumilus strains from Cuatro Cienegas, Coahuila, Mexico.</title>
        <authorList>
            <person name="Zarza E."/>
            <person name="Alcaraz L.D."/>
            <person name="Aguilar-Salinas B."/>
            <person name="Islas A."/>
            <person name="Olmedo-Alvarez G."/>
        </authorList>
    </citation>
    <scope>NUCLEOTIDE SEQUENCE [LARGE SCALE GENOMIC DNA]</scope>
    <source>
        <strain evidence="3 4">145</strain>
    </source>
</reference>
<dbReference type="Pfam" id="PF06810">
    <property type="entry name" value="Phage_scaffold"/>
    <property type="match status" value="1"/>
</dbReference>
<evidence type="ECO:0000313" key="4">
    <source>
        <dbReference type="Proteomes" id="UP000264960"/>
    </source>
</evidence>
<protein>
    <submittedName>
        <fullName evidence="3">Scaffolding protein</fullName>
    </submittedName>
</protein>
<name>A0AAD0ML50_BACPU</name>
<evidence type="ECO:0000256" key="1">
    <source>
        <dbReference type="SAM" id="Coils"/>
    </source>
</evidence>
<accession>A0AAD0ML50</accession>